<dbReference type="InterPro" id="IPR050366">
    <property type="entry name" value="BP-dependent_transpt_permease"/>
</dbReference>
<dbReference type="PROSITE" id="PS50928">
    <property type="entry name" value="ABC_TM1"/>
    <property type="match status" value="1"/>
</dbReference>
<proteinExistence type="inferred from homology"/>
<keyword evidence="3" id="KW-1003">Cell membrane</keyword>
<evidence type="ECO:0000313" key="10">
    <source>
        <dbReference type="Proteomes" id="UP000500767"/>
    </source>
</evidence>
<dbReference type="GO" id="GO:0005886">
    <property type="term" value="C:plasma membrane"/>
    <property type="evidence" value="ECO:0007669"/>
    <property type="project" value="UniProtKB-SubCell"/>
</dbReference>
<gene>
    <name evidence="9" type="ORF">HN018_01140</name>
</gene>
<keyword evidence="4 7" id="KW-0812">Transmembrane</keyword>
<sequence length="280" mass="28840">MIARVRTLLRASPLATAGLAMLTLLLLAIAAAPLLAGAPPDRLDVLHMLRPPSAAHPFGTDMFGRDVLSRVLYGGRATLAIGVLVVASAFIAGVTVGTIAGFFGGLLDSVIMRLVDALLSFPALVLAIALAAAFGPSLGNAMMAISITLAPQFARVARAQAALLSTALHVEAARCIGIPTGRILVRYILRNGIGPLLTQATLSISSAILQTASLGFLGLGAQPPLPEWGADIAANLETVRSAPWVALAPGLAILLTVLSFNLIGDSLGALLDPRQRRRSS</sequence>
<evidence type="ECO:0000256" key="3">
    <source>
        <dbReference type="ARBA" id="ARBA00022475"/>
    </source>
</evidence>
<evidence type="ECO:0000256" key="5">
    <source>
        <dbReference type="ARBA" id="ARBA00022989"/>
    </source>
</evidence>
<feature type="transmembrane region" description="Helical" evidence="7">
    <location>
        <begin position="244"/>
        <end position="271"/>
    </location>
</feature>
<dbReference type="KEGG" id="lck:HN018_01140"/>
<keyword evidence="6 7" id="KW-0472">Membrane</keyword>
<evidence type="ECO:0000259" key="8">
    <source>
        <dbReference type="PROSITE" id="PS50928"/>
    </source>
</evidence>
<organism evidence="9 10">
    <name type="scientific">Lichenicola cladoniae</name>
    <dbReference type="NCBI Taxonomy" id="1484109"/>
    <lineage>
        <taxon>Bacteria</taxon>
        <taxon>Pseudomonadati</taxon>
        <taxon>Pseudomonadota</taxon>
        <taxon>Alphaproteobacteria</taxon>
        <taxon>Acetobacterales</taxon>
        <taxon>Acetobacteraceae</taxon>
        <taxon>Lichenicola</taxon>
    </lineage>
</organism>
<evidence type="ECO:0000256" key="4">
    <source>
        <dbReference type="ARBA" id="ARBA00022692"/>
    </source>
</evidence>
<feature type="transmembrane region" description="Helical" evidence="7">
    <location>
        <begin position="79"/>
        <end position="107"/>
    </location>
</feature>
<evidence type="ECO:0000256" key="2">
    <source>
        <dbReference type="ARBA" id="ARBA00022448"/>
    </source>
</evidence>
<keyword evidence="10" id="KW-1185">Reference proteome</keyword>
<comment type="similarity">
    <text evidence="7">Belongs to the binding-protein-dependent transport system permease family.</text>
</comment>
<dbReference type="Gene3D" id="1.10.3720.10">
    <property type="entry name" value="MetI-like"/>
    <property type="match status" value="1"/>
</dbReference>
<dbReference type="CDD" id="cd06261">
    <property type="entry name" value="TM_PBP2"/>
    <property type="match status" value="1"/>
</dbReference>
<evidence type="ECO:0000256" key="1">
    <source>
        <dbReference type="ARBA" id="ARBA00004651"/>
    </source>
</evidence>
<feature type="transmembrane region" description="Helical" evidence="7">
    <location>
        <begin position="114"/>
        <end position="134"/>
    </location>
</feature>
<dbReference type="AlphaFoldDB" id="A0A6M8GYJ4"/>
<dbReference type="EMBL" id="CP053708">
    <property type="protein sequence ID" value="QKE88844.1"/>
    <property type="molecule type" value="Genomic_DNA"/>
</dbReference>
<evidence type="ECO:0000313" key="9">
    <source>
        <dbReference type="EMBL" id="QKE88844.1"/>
    </source>
</evidence>
<dbReference type="Pfam" id="PF00528">
    <property type="entry name" value="BPD_transp_1"/>
    <property type="match status" value="1"/>
</dbReference>
<evidence type="ECO:0000256" key="6">
    <source>
        <dbReference type="ARBA" id="ARBA00023136"/>
    </source>
</evidence>
<feature type="domain" description="ABC transmembrane type-1" evidence="8">
    <location>
        <begin position="75"/>
        <end position="264"/>
    </location>
</feature>
<dbReference type="RefSeq" id="WP_171832807.1">
    <property type="nucleotide sequence ID" value="NZ_CP053708.1"/>
</dbReference>
<dbReference type="InterPro" id="IPR000515">
    <property type="entry name" value="MetI-like"/>
</dbReference>
<dbReference type="PANTHER" id="PTHR43386:SF25">
    <property type="entry name" value="PEPTIDE ABC TRANSPORTER PERMEASE PROTEIN"/>
    <property type="match status" value="1"/>
</dbReference>
<dbReference type="InterPro" id="IPR035906">
    <property type="entry name" value="MetI-like_sf"/>
</dbReference>
<name>A0A6M8GYJ4_9PROT</name>
<dbReference type="SUPFAM" id="SSF161098">
    <property type="entry name" value="MetI-like"/>
    <property type="match status" value="1"/>
</dbReference>
<protein>
    <submittedName>
        <fullName evidence="9">ABC transporter permease</fullName>
    </submittedName>
</protein>
<comment type="subcellular location">
    <subcellularLocation>
        <location evidence="1 7">Cell membrane</location>
        <topology evidence="1 7">Multi-pass membrane protein</topology>
    </subcellularLocation>
</comment>
<evidence type="ECO:0000256" key="7">
    <source>
        <dbReference type="RuleBase" id="RU363032"/>
    </source>
</evidence>
<keyword evidence="2 7" id="KW-0813">Transport</keyword>
<reference evidence="9 10" key="1">
    <citation type="journal article" date="2014" name="World J. Microbiol. Biotechnol.">
        <title>Biodiversity and physiological characteristics of Antarctic and Arctic lichens-associated bacteria.</title>
        <authorList>
            <person name="Lee Y.M."/>
            <person name="Kim E.H."/>
            <person name="Lee H.K."/>
            <person name="Hong S.G."/>
        </authorList>
    </citation>
    <scope>NUCLEOTIDE SEQUENCE [LARGE SCALE GENOMIC DNA]</scope>
    <source>
        <strain evidence="9 10">PAMC 26569</strain>
    </source>
</reference>
<keyword evidence="5 7" id="KW-1133">Transmembrane helix</keyword>
<dbReference type="GO" id="GO:0055085">
    <property type="term" value="P:transmembrane transport"/>
    <property type="evidence" value="ECO:0007669"/>
    <property type="project" value="InterPro"/>
</dbReference>
<dbReference type="Proteomes" id="UP000500767">
    <property type="component" value="Chromosome"/>
</dbReference>
<accession>A0A6M8GYJ4</accession>
<dbReference type="PANTHER" id="PTHR43386">
    <property type="entry name" value="OLIGOPEPTIDE TRANSPORT SYSTEM PERMEASE PROTEIN APPC"/>
    <property type="match status" value="1"/>
</dbReference>